<reference evidence="3" key="3">
    <citation type="submission" date="2025-08" db="UniProtKB">
        <authorList>
            <consortium name="RefSeq"/>
        </authorList>
    </citation>
    <scope>IDENTIFICATION</scope>
    <source>
        <strain evidence="3">CBS 342.82</strain>
    </source>
</reference>
<evidence type="ECO:0000313" key="2">
    <source>
        <dbReference type="Proteomes" id="UP000504637"/>
    </source>
</evidence>
<organism evidence="3">
    <name type="scientific">Dissoconium aciculare CBS 342.82</name>
    <dbReference type="NCBI Taxonomy" id="1314786"/>
    <lineage>
        <taxon>Eukaryota</taxon>
        <taxon>Fungi</taxon>
        <taxon>Dikarya</taxon>
        <taxon>Ascomycota</taxon>
        <taxon>Pezizomycotina</taxon>
        <taxon>Dothideomycetes</taxon>
        <taxon>Dothideomycetidae</taxon>
        <taxon>Mycosphaerellales</taxon>
        <taxon>Dissoconiaceae</taxon>
        <taxon>Dissoconium</taxon>
    </lineage>
</organism>
<evidence type="ECO:0008006" key="4">
    <source>
        <dbReference type="Google" id="ProtNLM"/>
    </source>
</evidence>
<dbReference type="RefSeq" id="XP_033459284.1">
    <property type="nucleotide sequence ID" value="XM_033607719.1"/>
</dbReference>
<accession>A0A6J3M2X5</accession>
<dbReference type="GeneID" id="54365518"/>
<dbReference type="InterPro" id="IPR038883">
    <property type="entry name" value="AN11006-like"/>
</dbReference>
<dbReference type="Proteomes" id="UP000504637">
    <property type="component" value="Unplaced"/>
</dbReference>
<dbReference type="OrthoDB" id="5397846at2759"/>
<reference evidence="3" key="2">
    <citation type="submission" date="2020-04" db="EMBL/GenBank/DDBJ databases">
        <authorList>
            <consortium name="NCBI Genome Project"/>
        </authorList>
    </citation>
    <scope>NUCLEOTIDE SEQUENCE</scope>
    <source>
        <strain evidence="3">CBS 342.82</strain>
    </source>
</reference>
<protein>
    <recommendedName>
        <fullName evidence="4">F-box domain-containing protein</fullName>
    </recommendedName>
</protein>
<gene>
    <name evidence="3" type="ORF">K489DRAFT_410577</name>
</gene>
<feature type="region of interest" description="Disordered" evidence="1">
    <location>
        <begin position="1"/>
        <end position="76"/>
    </location>
</feature>
<evidence type="ECO:0000256" key="1">
    <source>
        <dbReference type="SAM" id="MobiDB-lite"/>
    </source>
</evidence>
<feature type="region of interest" description="Disordered" evidence="1">
    <location>
        <begin position="312"/>
        <end position="335"/>
    </location>
</feature>
<keyword evidence="2" id="KW-1185">Reference proteome</keyword>
<dbReference type="PANTHER" id="PTHR42085:SF2">
    <property type="entry name" value="F-BOX DOMAIN-CONTAINING PROTEIN"/>
    <property type="match status" value="1"/>
</dbReference>
<proteinExistence type="predicted"/>
<evidence type="ECO:0000313" key="3">
    <source>
        <dbReference type="RefSeq" id="XP_033459284.1"/>
    </source>
</evidence>
<feature type="compositionally biased region" description="Basic and acidic residues" evidence="1">
    <location>
        <begin position="25"/>
        <end position="38"/>
    </location>
</feature>
<dbReference type="PANTHER" id="PTHR42085">
    <property type="entry name" value="F-BOX DOMAIN-CONTAINING PROTEIN"/>
    <property type="match status" value="1"/>
</dbReference>
<name>A0A6J3M2X5_9PEZI</name>
<sequence length="335" mass="38008">MGELSGHPRPIVPVKRYRTRSSVPKSEKDGFELRQDPKDDSDDGEEARNGLRKKKPGLKTHATSLAPGPADEESNTHSFLSLPAEIRSEIYQYSLIAPDPLAFQPAGTRKLPTAERGFWRFLYKDWEAQQREYAQHEPRLNRLAPALLAINSHIHREAADVLYGGQAFTFQNYAIAYYCLSRMGAANRARMRAIRILGQAAHGAGSRTRIAPALKLLADCVQLRSLFLGHRFMRPRDPHESARELYRDGYQFFREFGAAQGRRDAVLDVLEFDRTHLEDCGFLFGAPTASASTLRSEGQQCEQAVRDHLRALLEHDEPRNGKKTHESNRTDEREE</sequence>
<dbReference type="AlphaFoldDB" id="A0A6J3M2X5"/>
<reference evidence="3" key="1">
    <citation type="submission" date="2020-01" db="EMBL/GenBank/DDBJ databases">
        <authorList>
            <consortium name="DOE Joint Genome Institute"/>
            <person name="Haridas S."/>
            <person name="Albert R."/>
            <person name="Binder M."/>
            <person name="Bloem J."/>
            <person name="Labutti K."/>
            <person name="Salamov A."/>
            <person name="Andreopoulos B."/>
            <person name="Baker S.E."/>
            <person name="Barry K."/>
            <person name="Bills G."/>
            <person name="Bluhm B.H."/>
            <person name="Cannon C."/>
            <person name="Castanera R."/>
            <person name="Culley D.E."/>
            <person name="Daum C."/>
            <person name="Ezra D."/>
            <person name="Gonzalez J.B."/>
            <person name="Henrissat B."/>
            <person name="Kuo A."/>
            <person name="Liang C."/>
            <person name="Lipzen A."/>
            <person name="Lutzoni F."/>
            <person name="Magnuson J."/>
            <person name="Mondo S."/>
            <person name="Nolan M."/>
            <person name="Ohm R."/>
            <person name="Pangilinan J."/>
            <person name="Park H.-J."/>
            <person name="Ramirez L."/>
            <person name="Alfaro M."/>
            <person name="Sun H."/>
            <person name="Tritt A."/>
            <person name="Yoshinaga Y."/>
            <person name="Zwiers L.-H."/>
            <person name="Turgeon B.G."/>
            <person name="Goodwin S.B."/>
            <person name="Spatafora J.W."/>
            <person name="Crous P.W."/>
            <person name="Grigoriev I.V."/>
        </authorList>
    </citation>
    <scope>NUCLEOTIDE SEQUENCE</scope>
    <source>
        <strain evidence="3">CBS 342.82</strain>
    </source>
</reference>